<dbReference type="InterPro" id="IPR002110">
    <property type="entry name" value="Ankyrin_rpt"/>
</dbReference>
<evidence type="ECO:0000256" key="2">
    <source>
        <dbReference type="ARBA" id="ARBA00022679"/>
    </source>
</evidence>
<dbReference type="PROSITE" id="PS50088">
    <property type="entry name" value="ANK_REPEAT"/>
    <property type="match status" value="1"/>
</dbReference>
<dbReference type="GO" id="GO:0005634">
    <property type="term" value="C:nucleus"/>
    <property type="evidence" value="ECO:0007669"/>
    <property type="project" value="TreeGrafter"/>
</dbReference>
<dbReference type="EMBL" id="MCFL01000018">
    <property type="protein sequence ID" value="ORZ36193.1"/>
    <property type="molecule type" value="Genomic_DNA"/>
</dbReference>
<dbReference type="SUPFAM" id="SSF53335">
    <property type="entry name" value="S-adenosyl-L-methionine-dependent methyltransferases"/>
    <property type="match status" value="1"/>
</dbReference>
<keyword evidence="7" id="KW-1185">Reference proteome</keyword>
<dbReference type="SUPFAM" id="SSF48403">
    <property type="entry name" value="Ankyrin repeat"/>
    <property type="match status" value="1"/>
</dbReference>
<dbReference type="PANTHER" id="PTHR32379">
    <property type="entry name" value="GUANIDINOACETATE N-METHYLTRANSFERASE"/>
    <property type="match status" value="1"/>
</dbReference>
<dbReference type="InterPro" id="IPR029063">
    <property type="entry name" value="SAM-dependent_MTases_sf"/>
</dbReference>
<evidence type="ECO:0000259" key="5">
    <source>
        <dbReference type="PROSITE" id="PS51559"/>
    </source>
</evidence>
<evidence type="ECO:0000313" key="6">
    <source>
        <dbReference type="EMBL" id="ORZ36193.1"/>
    </source>
</evidence>
<dbReference type="PROSITE" id="PS51559">
    <property type="entry name" value="SAM_RMT2"/>
    <property type="match status" value="1"/>
</dbReference>
<dbReference type="InterPro" id="IPR036770">
    <property type="entry name" value="Ankyrin_rpt-contain_sf"/>
</dbReference>
<dbReference type="Gene3D" id="1.25.40.20">
    <property type="entry name" value="Ankyrin repeat-containing domain"/>
    <property type="match status" value="1"/>
</dbReference>
<dbReference type="OrthoDB" id="19014at2759"/>
<proteinExistence type="predicted"/>
<dbReference type="GO" id="GO:0019702">
    <property type="term" value="F:protein arginine N5-methyltransferase activity"/>
    <property type="evidence" value="ECO:0007669"/>
    <property type="project" value="TreeGrafter"/>
</dbReference>
<comment type="caution">
    <text evidence="6">The sequence shown here is derived from an EMBL/GenBank/DDBJ whole genome shotgun (WGS) entry which is preliminary data.</text>
</comment>
<dbReference type="PANTHER" id="PTHR32379:SF1">
    <property type="entry name" value="GUANIDINOACETATE N-METHYLTRANSFERASE"/>
    <property type="match status" value="1"/>
</dbReference>
<dbReference type="InterPro" id="IPR026480">
    <property type="entry name" value="RMT2_dom"/>
</dbReference>
<keyword evidence="2 6" id="KW-0808">Transferase</keyword>
<dbReference type="GO" id="GO:0005737">
    <property type="term" value="C:cytoplasm"/>
    <property type="evidence" value="ECO:0007669"/>
    <property type="project" value="TreeGrafter"/>
</dbReference>
<dbReference type="Pfam" id="PF12796">
    <property type="entry name" value="Ank_2"/>
    <property type="match status" value="1"/>
</dbReference>
<dbReference type="PROSITE" id="PS50297">
    <property type="entry name" value="ANK_REP_REGION"/>
    <property type="match status" value="1"/>
</dbReference>
<keyword evidence="1 6" id="KW-0489">Methyltransferase</keyword>
<gene>
    <name evidence="6" type="ORF">BCR44DRAFT_1389245</name>
</gene>
<name>A0A1Y2HR78_9FUNG</name>
<dbReference type="Gene3D" id="3.40.50.150">
    <property type="entry name" value="Vaccinia Virus protein VP39"/>
    <property type="match status" value="1"/>
</dbReference>
<dbReference type="SMART" id="SM00248">
    <property type="entry name" value="ANK"/>
    <property type="match status" value="2"/>
</dbReference>
<keyword evidence="3" id="KW-0949">S-adenosyl-L-methionine</keyword>
<dbReference type="GO" id="GO:0032259">
    <property type="term" value="P:methylation"/>
    <property type="evidence" value="ECO:0007669"/>
    <property type="project" value="UniProtKB-KW"/>
</dbReference>
<organism evidence="6 7">
    <name type="scientific">Catenaria anguillulae PL171</name>
    <dbReference type="NCBI Taxonomy" id="765915"/>
    <lineage>
        <taxon>Eukaryota</taxon>
        <taxon>Fungi</taxon>
        <taxon>Fungi incertae sedis</taxon>
        <taxon>Blastocladiomycota</taxon>
        <taxon>Blastocladiomycetes</taxon>
        <taxon>Blastocladiales</taxon>
        <taxon>Catenariaceae</taxon>
        <taxon>Catenaria</taxon>
    </lineage>
</organism>
<evidence type="ECO:0000313" key="7">
    <source>
        <dbReference type="Proteomes" id="UP000193411"/>
    </source>
</evidence>
<dbReference type="InterPro" id="IPR051038">
    <property type="entry name" value="RMT2/GAMT_Mtase"/>
</dbReference>
<accession>A0A1Y2HR78</accession>
<evidence type="ECO:0000256" key="4">
    <source>
        <dbReference type="PROSITE-ProRule" id="PRU00023"/>
    </source>
</evidence>
<dbReference type="CDD" id="cd02440">
    <property type="entry name" value="AdoMet_MTases"/>
    <property type="match status" value="1"/>
</dbReference>
<evidence type="ECO:0000256" key="3">
    <source>
        <dbReference type="ARBA" id="ARBA00022691"/>
    </source>
</evidence>
<sequence>MTSSVPTATPEEQLLFAALNGDLDTARQLLEEHDADPVCPDDEGRTTLFFAASNGHLPMCQLLIQSGHPWNTLDVHGRTAAEYALVNGHEQVYEWLVTEGVRSERLFDSLRKMGMMPDLEDTNADYLTQKLVYTDDGDRLLDAKGNGVMMGWETPLMQASVDRIVTGKGQKVLNVGFGLGIIDKMIQSCEPSEHHIIEAHPDVLAHIATLPLFNKTNPTVTVHKGTWREVIPALVASHAGHFDAIYFDTYGEYYQDLAEFHHAAQQLLAPGGRYSWFHGGGASNAVFNEVYRRISTDDISNLELEVEWEKLDMAPLGDEVWQGIRLNYFSLNHYWLPVATKPVTADAE</sequence>
<dbReference type="STRING" id="765915.A0A1Y2HR78"/>
<feature type="repeat" description="ANK" evidence="4">
    <location>
        <begin position="43"/>
        <end position="75"/>
    </location>
</feature>
<dbReference type="Proteomes" id="UP000193411">
    <property type="component" value="Unassembled WGS sequence"/>
</dbReference>
<dbReference type="AlphaFoldDB" id="A0A1Y2HR78"/>
<evidence type="ECO:0000256" key="1">
    <source>
        <dbReference type="ARBA" id="ARBA00022603"/>
    </source>
</evidence>
<reference evidence="6 7" key="1">
    <citation type="submission" date="2016-07" db="EMBL/GenBank/DDBJ databases">
        <title>Pervasive Adenine N6-methylation of Active Genes in Fungi.</title>
        <authorList>
            <consortium name="DOE Joint Genome Institute"/>
            <person name="Mondo S.J."/>
            <person name="Dannebaum R.O."/>
            <person name="Kuo R.C."/>
            <person name="Labutti K."/>
            <person name="Haridas S."/>
            <person name="Kuo A."/>
            <person name="Salamov A."/>
            <person name="Ahrendt S.R."/>
            <person name="Lipzen A."/>
            <person name="Sullivan W."/>
            <person name="Andreopoulos W.B."/>
            <person name="Clum A."/>
            <person name="Lindquist E."/>
            <person name="Daum C."/>
            <person name="Ramamoorthy G.K."/>
            <person name="Gryganskyi A."/>
            <person name="Culley D."/>
            <person name="Magnuson J.K."/>
            <person name="James T.Y."/>
            <person name="O'Malley M.A."/>
            <person name="Stajich J.E."/>
            <person name="Spatafora J.W."/>
            <person name="Visel A."/>
            <person name="Grigoriev I.V."/>
        </authorList>
    </citation>
    <scope>NUCLEOTIDE SEQUENCE [LARGE SCALE GENOMIC DNA]</scope>
    <source>
        <strain evidence="6 7">PL171</strain>
    </source>
</reference>
<keyword evidence="4" id="KW-0040">ANK repeat</keyword>
<feature type="domain" description="RMT2" evidence="5">
    <location>
        <begin position="116"/>
        <end position="348"/>
    </location>
</feature>
<protein>
    <submittedName>
        <fullName evidence="6">S-adenosyl-L-methionine-dependent methyltransferase</fullName>
    </submittedName>
</protein>